<keyword evidence="1" id="KW-1133">Transmembrane helix</keyword>
<evidence type="ECO:0008006" key="4">
    <source>
        <dbReference type="Google" id="ProtNLM"/>
    </source>
</evidence>
<dbReference type="InterPro" id="IPR007263">
    <property type="entry name" value="DCC1-like"/>
</dbReference>
<evidence type="ECO:0000313" key="2">
    <source>
        <dbReference type="EMBL" id="QDU69942.1"/>
    </source>
</evidence>
<gene>
    <name evidence="2" type="ORF">Pla133_50650</name>
</gene>
<keyword evidence="1" id="KW-0472">Membrane</keyword>
<reference evidence="2 3" key="1">
    <citation type="submission" date="2019-02" db="EMBL/GenBank/DDBJ databases">
        <title>Deep-cultivation of Planctomycetes and their phenomic and genomic characterization uncovers novel biology.</title>
        <authorList>
            <person name="Wiegand S."/>
            <person name="Jogler M."/>
            <person name="Boedeker C."/>
            <person name="Pinto D."/>
            <person name="Vollmers J."/>
            <person name="Rivas-Marin E."/>
            <person name="Kohn T."/>
            <person name="Peeters S.H."/>
            <person name="Heuer A."/>
            <person name="Rast P."/>
            <person name="Oberbeckmann S."/>
            <person name="Bunk B."/>
            <person name="Jeske O."/>
            <person name="Meyerdierks A."/>
            <person name="Storesund J.E."/>
            <person name="Kallscheuer N."/>
            <person name="Luecker S."/>
            <person name="Lage O.M."/>
            <person name="Pohl T."/>
            <person name="Merkel B.J."/>
            <person name="Hornburger P."/>
            <person name="Mueller R.-W."/>
            <person name="Bruemmer F."/>
            <person name="Labrenz M."/>
            <person name="Spormann A.M."/>
            <person name="Op den Camp H."/>
            <person name="Overmann J."/>
            <person name="Amann R."/>
            <person name="Jetten M.S.M."/>
            <person name="Mascher T."/>
            <person name="Medema M.H."/>
            <person name="Devos D.P."/>
            <person name="Kaster A.-K."/>
            <person name="Ovreas L."/>
            <person name="Rohde M."/>
            <person name="Galperin M.Y."/>
            <person name="Jogler C."/>
        </authorList>
    </citation>
    <scope>NUCLEOTIDE SEQUENCE [LARGE SCALE GENOMIC DNA]</scope>
    <source>
        <strain evidence="2 3">Pla133</strain>
    </source>
</reference>
<evidence type="ECO:0000313" key="3">
    <source>
        <dbReference type="Proteomes" id="UP000316921"/>
    </source>
</evidence>
<keyword evidence="1" id="KW-0812">Transmembrane</keyword>
<dbReference type="KEGG" id="pbap:Pla133_50650"/>
<feature type="transmembrane region" description="Helical" evidence="1">
    <location>
        <begin position="240"/>
        <end position="257"/>
    </location>
</feature>
<feature type="transmembrane region" description="Helical" evidence="1">
    <location>
        <begin position="213"/>
        <end position="234"/>
    </location>
</feature>
<dbReference type="PANTHER" id="PTHR33639:SF2">
    <property type="entry name" value="DUF393 DOMAIN-CONTAINING PROTEIN"/>
    <property type="match status" value="1"/>
</dbReference>
<feature type="transmembrane region" description="Helical" evidence="1">
    <location>
        <begin position="25"/>
        <end position="45"/>
    </location>
</feature>
<dbReference type="AlphaFoldDB" id="A0A518BSJ2"/>
<dbReference type="InterPro" id="IPR052927">
    <property type="entry name" value="DCC_oxidoreductase"/>
</dbReference>
<organism evidence="2 3">
    <name type="scientific">Engelhardtia mirabilis</name>
    <dbReference type="NCBI Taxonomy" id="2528011"/>
    <lineage>
        <taxon>Bacteria</taxon>
        <taxon>Pseudomonadati</taxon>
        <taxon>Planctomycetota</taxon>
        <taxon>Planctomycetia</taxon>
        <taxon>Planctomycetia incertae sedis</taxon>
        <taxon>Engelhardtia</taxon>
    </lineage>
</organism>
<dbReference type="Pfam" id="PF04134">
    <property type="entry name" value="DCC1-like"/>
    <property type="match status" value="1"/>
</dbReference>
<dbReference type="EMBL" id="CP036287">
    <property type="protein sequence ID" value="QDU69942.1"/>
    <property type="molecule type" value="Genomic_DNA"/>
</dbReference>
<dbReference type="RefSeq" id="WP_145070310.1">
    <property type="nucleotide sequence ID" value="NZ_CP036287.1"/>
</dbReference>
<dbReference type="PANTHER" id="PTHR33639">
    <property type="entry name" value="THIOL-DISULFIDE OXIDOREDUCTASE DCC"/>
    <property type="match status" value="1"/>
</dbReference>
<proteinExistence type="predicted"/>
<name>A0A518BSJ2_9BACT</name>
<keyword evidence="3" id="KW-1185">Reference proteome</keyword>
<protein>
    <recommendedName>
        <fullName evidence="4">Vitamin K-dependent gamma-carboxylase</fullName>
    </recommendedName>
</protein>
<evidence type="ECO:0000256" key="1">
    <source>
        <dbReference type="SAM" id="Phobius"/>
    </source>
</evidence>
<dbReference type="Proteomes" id="UP000316921">
    <property type="component" value="Chromosome"/>
</dbReference>
<dbReference type="GO" id="GO:0015035">
    <property type="term" value="F:protein-disulfide reductase activity"/>
    <property type="evidence" value="ECO:0007669"/>
    <property type="project" value="InterPro"/>
</dbReference>
<accession>A0A518BSJ2</accession>
<sequence length="419" mass="44849">MRSDVNGSDEAFAQSGGWTGGQYSLLRFSLGLALALYLVRLLPWAEELFTYRGVIGGSYGRDGLQSFYDPGSAQAVVGVGVVLALLFAAGLRTRWAALGLFVVWSLTHGRNPLVADSGAPFVGWVLLFHAALPQAPFGSIDARGRLDPRGLWSYPRALRIAAWTMLALTTAYSGASKLASSAWRSGEAVGGLFAGPLSHDGLLRDAFLGLPPWVLAAGTFGVLALQLAFVPLALWRPARVWIWSAMFAATLVVALAFDSPDASLGRLALLGLCFDPRWIPRQGPGTIDRVFYDGSCGLCHRVVRAAIAEDPRGSSLRFAPIDGEAFAASVPAGLRLGLPDSVLVLTPDGELLDRSRAVLRLARRAGGLWRALALAGEAVPLALRDSIYDFIAAQRHRLFATPDEACPVLTAELRERFDP</sequence>
<feature type="transmembrane region" description="Helical" evidence="1">
    <location>
        <begin position="71"/>
        <end position="91"/>
    </location>
</feature>